<dbReference type="RefSeq" id="WP_182323498.1">
    <property type="nucleotide sequence ID" value="NZ_CP058554.1"/>
</dbReference>
<evidence type="ECO:0000313" key="1">
    <source>
        <dbReference type="EMBL" id="QMV74139.1"/>
    </source>
</evidence>
<dbReference type="AlphaFoldDB" id="A0A7G5EJG4"/>
<proteinExistence type="predicted"/>
<name>A0A7G5EJG4_9BURK</name>
<protein>
    <submittedName>
        <fullName evidence="1">Uncharacterized protein</fullName>
    </submittedName>
</protein>
<dbReference type="KEGG" id="cpis:HS961_15545"/>
<keyword evidence="2" id="KW-1185">Reference proteome</keyword>
<evidence type="ECO:0000313" key="2">
    <source>
        <dbReference type="Proteomes" id="UP000515240"/>
    </source>
</evidence>
<reference evidence="1 2" key="1">
    <citation type="journal article" date="2020" name="G3 (Bethesda)">
        <title>CeMbio - The Caenorhabditis elegans Microbiome Resource.</title>
        <authorList>
            <person name="Dirksen P."/>
            <person name="Assie A."/>
            <person name="Zimmermann J."/>
            <person name="Zhang F."/>
            <person name="Tietje A.M."/>
            <person name="Marsh S.A."/>
            <person name="Felix M.A."/>
            <person name="Shapira M."/>
            <person name="Kaleta C."/>
            <person name="Schulenburg H."/>
            <person name="Samuel B."/>
        </authorList>
    </citation>
    <scope>NUCLEOTIDE SEQUENCE [LARGE SCALE GENOMIC DNA]</scope>
    <source>
        <strain evidence="1 2">BIGb0172</strain>
    </source>
</reference>
<sequence length="88" mass="9176">MQKVIITIERAPNGQDVVKISADYQGVAALDEGNPAHQIAALLMQTAASLTGLETAVINSDAPGSASTPTRQIPWCWTSRATLSAMGP</sequence>
<dbReference type="Proteomes" id="UP000515240">
    <property type="component" value="Chromosome"/>
</dbReference>
<organism evidence="1 2">
    <name type="scientific">Comamonas piscis</name>
    <dbReference type="NCBI Taxonomy" id="1562974"/>
    <lineage>
        <taxon>Bacteria</taxon>
        <taxon>Pseudomonadati</taxon>
        <taxon>Pseudomonadota</taxon>
        <taxon>Betaproteobacteria</taxon>
        <taxon>Burkholderiales</taxon>
        <taxon>Comamonadaceae</taxon>
        <taxon>Comamonas</taxon>
    </lineage>
</organism>
<dbReference type="EMBL" id="CP058554">
    <property type="protein sequence ID" value="QMV74139.1"/>
    <property type="molecule type" value="Genomic_DNA"/>
</dbReference>
<gene>
    <name evidence="1" type="ORF">HS961_15545</name>
</gene>
<accession>A0A7G5EJG4</accession>